<feature type="signal peptide" evidence="1">
    <location>
        <begin position="1"/>
        <end position="17"/>
    </location>
</feature>
<feature type="non-terminal residue" evidence="2">
    <location>
        <position position="46"/>
    </location>
</feature>
<comment type="caution">
    <text evidence="2">The sequence shown here is derived from an EMBL/GenBank/DDBJ whole genome shotgun (WGS) entry which is preliminary data.</text>
</comment>
<dbReference type="Proteomes" id="UP001153148">
    <property type="component" value="Unassembled WGS sequence"/>
</dbReference>
<feature type="chain" id="PRO_5045940638" evidence="1">
    <location>
        <begin position="18"/>
        <end position="46"/>
    </location>
</feature>
<keyword evidence="1" id="KW-0732">Signal</keyword>
<proteinExistence type="predicted"/>
<sequence length="46" mass="4563">MALKFVVLSTLMAVVCSSYCPLPYYNGLDSASAAAAAAAAATGTGY</sequence>
<name>A0ABN7PJI2_TIMPD</name>
<keyword evidence="3" id="KW-1185">Reference proteome</keyword>
<gene>
    <name evidence="2" type="ORF">TPAB3V08_LOCUS14192</name>
</gene>
<reference evidence="2" key="1">
    <citation type="submission" date="2021-03" db="EMBL/GenBank/DDBJ databases">
        <authorList>
            <person name="Tran Van P."/>
        </authorList>
    </citation>
    <scope>NUCLEOTIDE SEQUENCE</scope>
</reference>
<evidence type="ECO:0000313" key="2">
    <source>
        <dbReference type="EMBL" id="CAG2067249.1"/>
    </source>
</evidence>
<accession>A0ABN7PJI2</accession>
<dbReference type="EMBL" id="CAJPIN010065619">
    <property type="protein sequence ID" value="CAG2067249.1"/>
    <property type="molecule type" value="Genomic_DNA"/>
</dbReference>
<protein>
    <submittedName>
        <fullName evidence="2">Uncharacterized protein</fullName>
    </submittedName>
</protein>
<evidence type="ECO:0000313" key="3">
    <source>
        <dbReference type="Proteomes" id="UP001153148"/>
    </source>
</evidence>
<organism evidence="2 3">
    <name type="scientific">Timema podura</name>
    <name type="common">Walking stick</name>
    <dbReference type="NCBI Taxonomy" id="61482"/>
    <lineage>
        <taxon>Eukaryota</taxon>
        <taxon>Metazoa</taxon>
        <taxon>Ecdysozoa</taxon>
        <taxon>Arthropoda</taxon>
        <taxon>Hexapoda</taxon>
        <taxon>Insecta</taxon>
        <taxon>Pterygota</taxon>
        <taxon>Neoptera</taxon>
        <taxon>Polyneoptera</taxon>
        <taxon>Phasmatodea</taxon>
        <taxon>Timematodea</taxon>
        <taxon>Timematoidea</taxon>
        <taxon>Timematidae</taxon>
        <taxon>Timema</taxon>
    </lineage>
</organism>
<evidence type="ECO:0000256" key="1">
    <source>
        <dbReference type="SAM" id="SignalP"/>
    </source>
</evidence>